<proteinExistence type="predicted"/>
<dbReference type="AlphaFoldDB" id="A0A6B3C773"/>
<comment type="caution">
    <text evidence="1">The sequence shown here is derived from an EMBL/GenBank/DDBJ whole genome shotgun (WGS) entry which is preliminary data.</text>
</comment>
<name>A0A6B3C773_9ACTN</name>
<dbReference type="RefSeq" id="WP_164324575.1">
    <property type="nucleotide sequence ID" value="NZ_JAAGLU010000100.1"/>
</dbReference>
<sequence length="53" mass="6607">MNEIRRLYDRIVLAPARTARTWLAMHWHRWRTRHQTRARTSHYRTRTARAHSP</sequence>
<gene>
    <name evidence="1" type="ORF">G3I71_44585</name>
</gene>
<evidence type="ECO:0000313" key="1">
    <source>
        <dbReference type="EMBL" id="NEC92667.1"/>
    </source>
</evidence>
<reference evidence="1" key="1">
    <citation type="submission" date="2020-01" db="EMBL/GenBank/DDBJ databases">
        <title>Insect and environment-associated Actinomycetes.</title>
        <authorList>
            <person name="Currrie C."/>
            <person name="Chevrette M."/>
            <person name="Carlson C."/>
            <person name="Stubbendieck R."/>
            <person name="Wendt-Pienkowski E."/>
        </authorList>
    </citation>
    <scope>NUCLEOTIDE SEQUENCE</scope>
    <source>
        <strain evidence="1">SID12501</strain>
    </source>
</reference>
<organism evidence="1">
    <name type="scientific">Streptomyces sp. SID12501</name>
    <dbReference type="NCBI Taxonomy" id="2706042"/>
    <lineage>
        <taxon>Bacteria</taxon>
        <taxon>Bacillati</taxon>
        <taxon>Actinomycetota</taxon>
        <taxon>Actinomycetes</taxon>
        <taxon>Kitasatosporales</taxon>
        <taxon>Streptomycetaceae</taxon>
        <taxon>Streptomyces</taxon>
    </lineage>
</organism>
<protein>
    <submittedName>
        <fullName evidence="1">Uncharacterized protein</fullName>
    </submittedName>
</protein>
<accession>A0A6B3C773</accession>
<dbReference type="EMBL" id="JAAGLU010000100">
    <property type="protein sequence ID" value="NEC92667.1"/>
    <property type="molecule type" value="Genomic_DNA"/>
</dbReference>